<organism evidence="3 4">
    <name type="scientific">Clostridium saudiense</name>
    <dbReference type="NCBI Taxonomy" id="1414720"/>
    <lineage>
        <taxon>Bacteria</taxon>
        <taxon>Bacillati</taxon>
        <taxon>Bacillota</taxon>
        <taxon>Clostridia</taxon>
        <taxon>Eubacteriales</taxon>
        <taxon>Clostridiaceae</taxon>
        <taxon>Clostridium</taxon>
    </lineage>
</organism>
<dbReference type="Gene3D" id="2.40.260.10">
    <property type="entry name" value="Sortase"/>
    <property type="match status" value="1"/>
</dbReference>
<dbReference type="RefSeq" id="WP_204572275.1">
    <property type="nucleotide sequence ID" value="NZ_JACJLL010000045.1"/>
</dbReference>
<dbReference type="EMBL" id="JACJLL010000045">
    <property type="protein sequence ID" value="MBM6819411.1"/>
    <property type="molecule type" value="Genomic_DNA"/>
</dbReference>
<evidence type="ECO:0000256" key="2">
    <source>
        <dbReference type="SAM" id="Phobius"/>
    </source>
</evidence>
<keyword evidence="1 3" id="KW-0378">Hydrolase</keyword>
<dbReference type="Proteomes" id="UP000767334">
    <property type="component" value="Unassembled WGS sequence"/>
</dbReference>
<dbReference type="Pfam" id="PF04203">
    <property type="entry name" value="Sortase"/>
    <property type="match status" value="1"/>
</dbReference>
<dbReference type="NCBIfam" id="TIGR03064">
    <property type="entry name" value="sortase_srtB"/>
    <property type="match status" value="1"/>
</dbReference>
<accession>A0ABS2FGG0</accession>
<comment type="caution">
    <text evidence="3">The sequence shown here is derived from an EMBL/GenBank/DDBJ whole genome shotgun (WGS) entry which is preliminary data.</text>
</comment>
<dbReference type="InterPro" id="IPR005754">
    <property type="entry name" value="Sortase"/>
</dbReference>
<name>A0ABS2FGG0_9CLOT</name>
<dbReference type="EC" id="3.4.22.71" evidence="3"/>
<feature type="transmembrane region" description="Helical" evidence="2">
    <location>
        <begin position="7"/>
        <end position="25"/>
    </location>
</feature>
<dbReference type="InterPro" id="IPR009835">
    <property type="entry name" value="SrtB"/>
</dbReference>
<dbReference type="GO" id="GO:0016787">
    <property type="term" value="F:hydrolase activity"/>
    <property type="evidence" value="ECO:0007669"/>
    <property type="project" value="UniProtKB-KW"/>
</dbReference>
<keyword evidence="4" id="KW-1185">Reference proteome</keyword>
<proteinExistence type="predicted"/>
<keyword evidence="2" id="KW-0472">Membrane</keyword>
<keyword evidence="2" id="KW-1133">Transmembrane helix</keyword>
<protein>
    <submittedName>
        <fullName evidence="3">Class B sortase</fullName>
        <ecNumber evidence="3">3.4.22.71</ecNumber>
    </submittedName>
</protein>
<reference evidence="3 4" key="1">
    <citation type="journal article" date="2021" name="Sci. Rep.">
        <title>The distribution of antibiotic resistance genes in chicken gut microbiota commensals.</title>
        <authorList>
            <person name="Juricova H."/>
            <person name="Matiasovicova J."/>
            <person name="Kubasova T."/>
            <person name="Cejkova D."/>
            <person name="Rychlik I."/>
        </authorList>
    </citation>
    <scope>NUCLEOTIDE SEQUENCE [LARGE SCALE GENOMIC DNA]</scope>
    <source>
        <strain evidence="3 4">An435</strain>
    </source>
</reference>
<evidence type="ECO:0000313" key="3">
    <source>
        <dbReference type="EMBL" id="MBM6819411.1"/>
    </source>
</evidence>
<dbReference type="CDD" id="cd05826">
    <property type="entry name" value="Sortase_B"/>
    <property type="match status" value="1"/>
</dbReference>
<sequence>MTKKIKNVINILLFIIVIICLTTIIDKNYKYYRSNKIYQEIKDINNISDVNSNIGLIDEKLKDINSEYKFWINISNTAIDYPVVQSKDNEFYLKNNFYREEDIAGTIFIDCKNDISNDKNLILYGHNMRNGSMFADINKFKEKDFFDNGKIKIIKDGKEYFYEVFSIFIDSSGQVNLKNKFASNYEFDEYINKLKNKSIYKKDISKGDISNIITLYTCSYEFDEARTIVCASLIE</sequence>
<evidence type="ECO:0000256" key="1">
    <source>
        <dbReference type="ARBA" id="ARBA00022801"/>
    </source>
</evidence>
<gene>
    <name evidence="3" type="primary">srtB</name>
    <name evidence="3" type="ORF">H6A19_08680</name>
</gene>
<dbReference type="SUPFAM" id="SSF63817">
    <property type="entry name" value="Sortase"/>
    <property type="match status" value="1"/>
</dbReference>
<dbReference type="InterPro" id="IPR023365">
    <property type="entry name" value="Sortase_dom-sf"/>
</dbReference>
<evidence type="ECO:0000313" key="4">
    <source>
        <dbReference type="Proteomes" id="UP000767334"/>
    </source>
</evidence>
<keyword evidence="2" id="KW-0812">Transmembrane</keyword>